<evidence type="ECO:0000313" key="3">
    <source>
        <dbReference type="WBParaSite" id="L893_g21238.t1"/>
    </source>
</evidence>
<protein>
    <submittedName>
        <fullName evidence="3">Uncharacterized protein</fullName>
    </submittedName>
</protein>
<reference evidence="3" key="1">
    <citation type="submission" date="2016-11" db="UniProtKB">
        <authorList>
            <consortium name="WormBaseParasite"/>
        </authorList>
    </citation>
    <scope>IDENTIFICATION</scope>
</reference>
<feature type="region of interest" description="Disordered" evidence="1">
    <location>
        <begin position="292"/>
        <end position="329"/>
    </location>
</feature>
<sequence>MASSLPLSDFGLNTDDIRYFHMDSVVQGRGPNRLKYLDMEGRWKLSGKSIPYISAAFNHLQRLNEASVPIRDLDRAPLNAIGMVSWNSTARTPEKTEKVAKKELTILKPEVEIKEVIPPSPREPVPHRSAGYGLAHQKRKLSMPDRSRSPSVSSRNESPIHDFDKFAKYQRKGDRWILVDNSNRNPHLTVDTGFRNSTTTYGSPRDHGYISNDDRHSSGAPSPNDKTSEVINRLPHRTQALSPRPTPRIAHDSQYDPTYLNPDRQYSDELSISVKDTSKYYAEKPIASYRDQYLRKTYHGSPKSTGSTDYSSGSEQSSPNKRSPRTAEEYLLEAYHYKSTLRDEPRRSRLDWSPRY</sequence>
<organism evidence="2 3">
    <name type="scientific">Steinernema glaseri</name>
    <dbReference type="NCBI Taxonomy" id="37863"/>
    <lineage>
        <taxon>Eukaryota</taxon>
        <taxon>Metazoa</taxon>
        <taxon>Ecdysozoa</taxon>
        <taxon>Nematoda</taxon>
        <taxon>Chromadorea</taxon>
        <taxon>Rhabditida</taxon>
        <taxon>Tylenchina</taxon>
        <taxon>Panagrolaimomorpha</taxon>
        <taxon>Strongyloidoidea</taxon>
        <taxon>Steinernematidae</taxon>
        <taxon>Steinernema</taxon>
    </lineage>
</organism>
<feature type="compositionally biased region" description="Polar residues" evidence="1">
    <location>
        <begin position="302"/>
        <end position="321"/>
    </location>
</feature>
<feature type="region of interest" description="Disordered" evidence="1">
    <location>
        <begin position="183"/>
        <end position="264"/>
    </location>
</feature>
<dbReference type="AlphaFoldDB" id="A0A1I7YYY1"/>
<name>A0A1I7YYY1_9BILA</name>
<proteinExistence type="predicted"/>
<evidence type="ECO:0000313" key="2">
    <source>
        <dbReference type="Proteomes" id="UP000095287"/>
    </source>
</evidence>
<feature type="compositionally biased region" description="Basic and acidic residues" evidence="1">
    <location>
        <begin position="204"/>
        <end position="217"/>
    </location>
</feature>
<keyword evidence="2" id="KW-1185">Reference proteome</keyword>
<evidence type="ECO:0000256" key="1">
    <source>
        <dbReference type="SAM" id="MobiDB-lite"/>
    </source>
</evidence>
<dbReference type="WBParaSite" id="L893_g21238.t1">
    <property type="protein sequence ID" value="L893_g21238.t1"/>
    <property type="gene ID" value="L893_g21238"/>
</dbReference>
<dbReference type="Proteomes" id="UP000095287">
    <property type="component" value="Unplaced"/>
</dbReference>
<feature type="region of interest" description="Disordered" evidence="1">
    <location>
        <begin position="115"/>
        <end position="159"/>
    </location>
</feature>
<accession>A0A1I7YYY1</accession>